<dbReference type="PROSITE" id="PS00678">
    <property type="entry name" value="WD_REPEATS_1"/>
    <property type="match status" value="1"/>
</dbReference>
<dbReference type="Pfam" id="PF00400">
    <property type="entry name" value="WD40"/>
    <property type="match status" value="1"/>
</dbReference>
<feature type="repeat" description="WD" evidence="3">
    <location>
        <begin position="68"/>
        <end position="109"/>
    </location>
</feature>
<dbReference type="InterPro" id="IPR001680">
    <property type="entry name" value="WD40_rpt"/>
</dbReference>
<keyword evidence="2" id="KW-0677">Repeat</keyword>
<evidence type="ECO:0000256" key="3">
    <source>
        <dbReference type="PROSITE-ProRule" id="PRU00221"/>
    </source>
</evidence>
<dbReference type="SMART" id="SM00320">
    <property type="entry name" value="WD40"/>
    <property type="match status" value="2"/>
</dbReference>
<reference evidence="4" key="1">
    <citation type="journal article" date="2023" name="Mol. Phylogenet. Evol.">
        <title>Genome-scale phylogeny and comparative genomics of the fungal order Sordariales.</title>
        <authorList>
            <person name="Hensen N."/>
            <person name="Bonometti L."/>
            <person name="Westerberg I."/>
            <person name="Brannstrom I.O."/>
            <person name="Guillou S."/>
            <person name="Cros-Aarteil S."/>
            <person name="Calhoun S."/>
            <person name="Haridas S."/>
            <person name="Kuo A."/>
            <person name="Mondo S."/>
            <person name="Pangilinan J."/>
            <person name="Riley R."/>
            <person name="LaButti K."/>
            <person name="Andreopoulos B."/>
            <person name="Lipzen A."/>
            <person name="Chen C."/>
            <person name="Yan M."/>
            <person name="Daum C."/>
            <person name="Ng V."/>
            <person name="Clum A."/>
            <person name="Steindorff A."/>
            <person name="Ohm R.A."/>
            <person name="Martin F."/>
            <person name="Silar P."/>
            <person name="Natvig D.O."/>
            <person name="Lalanne C."/>
            <person name="Gautier V."/>
            <person name="Ament-Velasquez S.L."/>
            <person name="Kruys A."/>
            <person name="Hutchinson M.I."/>
            <person name="Powell A.J."/>
            <person name="Barry K."/>
            <person name="Miller A.N."/>
            <person name="Grigoriev I.V."/>
            <person name="Debuchy R."/>
            <person name="Gladieux P."/>
            <person name="Hiltunen Thoren M."/>
            <person name="Johannesson H."/>
        </authorList>
    </citation>
    <scope>NUCLEOTIDE SEQUENCE</scope>
    <source>
        <strain evidence="4">CBS 315.58</strain>
    </source>
</reference>
<gene>
    <name evidence="4" type="ORF">QBC40DRAFT_179631</name>
</gene>
<dbReference type="AlphaFoldDB" id="A0AAN6XCI8"/>
<dbReference type="PANTHER" id="PTHR19848">
    <property type="entry name" value="WD40 REPEAT PROTEIN"/>
    <property type="match status" value="1"/>
</dbReference>
<keyword evidence="5" id="KW-1185">Reference proteome</keyword>
<evidence type="ECO:0000256" key="1">
    <source>
        <dbReference type="ARBA" id="ARBA00022574"/>
    </source>
</evidence>
<feature type="non-terminal residue" evidence="4">
    <location>
        <position position="1"/>
    </location>
</feature>
<dbReference type="PROSITE" id="PS50294">
    <property type="entry name" value="WD_REPEATS_REGION"/>
    <property type="match status" value="1"/>
</dbReference>
<organism evidence="4 5">
    <name type="scientific">Triangularia verruculosa</name>
    <dbReference type="NCBI Taxonomy" id="2587418"/>
    <lineage>
        <taxon>Eukaryota</taxon>
        <taxon>Fungi</taxon>
        <taxon>Dikarya</taxon>
        <taxon>Ascomycota</taxon>
        <taxon>Pezizomycotina</taxon>
        <taxon>Sordariomycetes</taxon>
        <taxon>Sordariomycetidae</taxon>
        <taxon>Sordariales</taxon>
        <taxon>Podosporaceae</taxon>
        <taxon>Triangularia</taxon>
    </lineage>
</organism>
<evidence type="ECO:0000313" key="4">
    <source>
        <dbReference type="EMBL" id="KAK4198014.1"/>
    </source>
</evidence>
<accession>A0AAN6XCI8</accession>
<reference evidence="4" key="2">
    <citation type="submission" date="2023-05" db="EMBL/GenBank/DDBJ databases">
        <authorList>
            <consortium name="Lawrence Berkeley National Laboratory"/>
            <person name="Steindorff A."/>
            <person name="Hensen N."/>
            <person name="Bonometti L."/>
            <person name="Westerberg I."/>
            <person name="Brannstrom I.O."/>
            <person name="Guillou S."/>
            <person name="Cros-Aarteil S."/>
            <person name="Calhoun S."/>
            <person name="Haridas S."/>
            <person name="Kuo A."/>
            <person name="Mondo S."/>
            <person name="Pangilinan J."/>
            <person name="Riley R."/>
            <person name="Labutti K."/>
            <person name="Andreopoulos B."/>
            <person name="Lipzen A."/>
            <person name="Chen C."/>
            <person name="Yanf M."/>
            <person name="Daum C."/>
            <person name="Ng V."/>
            <person name="Clum A."/>
            <person name="Ohm R."/>
            <person name="Martin F."/>
            <person name="Silar P."/>
            <person name="Natvig D."/>
            <person name="Lalanne C."/>
            <person name="Gautier V."/>
            <person name="Ament-Velasquez S.L."/>
            <person name="Kruys A."/>
            <person name="Hutchinson M.I."/>
            <person name="Powell A.J."/>
            <person name="Barry K."/>
            <person name="Miller A.N."/>
            <person name="Grigoriev I.V."/>
            <person name="Debuchy R."/>
            <person name="Gladieux P."/>
            <person name="Thoren M.H."/>
            <person name="Johannesson H."/>
        </authorList>
    </citation>
    <scope>NUCLEOTIDE SEQUENCE</scope>
    <source>
        <strain evidence="4">CBS 315.58</strain>
    </source>
</reference>
<dbReference type="SUPFAM" id="SSF50978">
    <property type="entry name" value="WD40 repeat-like"/>
    <property type="match status" value="1"/>
</dbReference>
<proteinExistence type="predicted"/>
<dbReference type="InterPro" id="IPR019775">
    <property type="entry name" value="WD40_repeat_CS"/>
</dbReference>
<comment type="caution">
    <text evidence="4">The sequence shown here is derived from an EMBL/GenBank/DDBJ whole genome shotgun (WGS) entry which is preliminary data.</text>
</comment>
<dbReference type="Gene3D" id="2.130.10.10">
    <property type="entry name" value="YVTN repeat-like/Quinoprotein amine dehydrogenase"/>
    <property type="match status" value="1"/>
</dbReference>
<keyword evidence="1 3" id="KW-0853">WD repeat</keyword>
<dbReference type="PANTHER" id="PTHR19848:SF8">
    <property type="entry name" value="F-BOX AND WD REPEAT DOMAIN CONTAINING 7"/>
    <property type="match status" value="1"/>
</dbReference>
<dbReference type="PROSITE" id="PS50082">
    <property type="entry name" value="WD_REPEATS_2"/>
    <property type="match status" value="1"/>
</dbReference>
<sequence length="198" mass="21738">IELLKDAEKFVFSHRSIIERAPLQIYGSALVFSPTLSDIRNRYWKERLSFIEMTTGIRDRWGAHRQTLEGHSNSVSAVAFSPDGNTLASASHDSTIRFWDTATGAHRQTLEGYGRSVNAVAFSRNGQCLETDRGLLSVTVNSDASSSSGDQKLASGFLFVGDDWVTRNGKSVLWLPADYRATCMAVHSQTLILGHASG</sequence>
<protein>
    <submittedName>
        <fullName evidence="4">WD40-repeat-containing domain protein</fullName>
    </submittedName>
</protein>
<dbReference type="Proteomes" id="UP001303160">
    <property type="component" value="Unassembled WGS sequence"/>
</dbReference>
<name>A0AAN6XCI8_9PEZI</name>
<evidence type="ECO:0000313" key="5">
    <source>
        <dbReference type="Proteomes" id="UP001303160"/>
    </source>
</evidence>
<dbReference type="EMBL" id="MU863952">
    <property type="protein sequence ID" value="KAK4198014.1"/>
    <property type="molecule type" value="Genomic_DNA"/>
</dbReference>
<dbReference type="InterPro" id="IPR015943">
    <property type="entry name" value="WD40/YVTN_repeat-like_dom_sf"/>
</dbReference>
<evidence type="ECO:0000256" key="2">
    <source>
        <dbReference type="ARBA" id="ARBA00022737"/>
    </source>
</evidence>
<dbReference type="InterPro" id="IPR036322">
    <property type="entry name" value="WD40_repeat_dom_sf"/>
</dbReference>